<protein>
    <submittedName>
        <fullName evidence="1">Uncharacterized protein</fullName>
    </submittedName>
</protein>
<keyword evidence="2" id="KW-1185">Reference proteome</keyword>
<dbReference type="Proteomes" id="UP001610334">
    <property type="component" value="Unassembled WGS sequence"/>
</dbReference>
<sequence length="192" mass="20788">MVTGGNPPGPKGALVRSCLFGRLGRRIPTPSRFPPLRLTYAAFCTSSSSLILAPFPPPTVDSQPARHLTDYPFHCPTKSRVDGLRKPSVFSGKLYASIYHLPLELDTGHDVLFHLLKSSKVALLCSFNFIPNGVGPECAEQTAKVLRHPTGDMGCDPQLDPSKSHAGSGPAVHLRLLRLSVRSTCLGSFRLF</sequence>
<dbReference type="EMBL" id="JBFXLT010000082">
    <property type="protein sequence ID" value="KAL2809777.1"/>
    <property type="molecule type" value="Genomic_DNA"/>
</dbReference>
<evidence type="ECO:0000313" key="1">
    <source>
        <dbReference type="EMBL" id="KAL2809777.1"/>
    </source>
</evidence>
<evidence type="ECO:0000313" key="2">
    <source>
        <dbReference type="Proteomes" id="UP001610334"/>
    </source>
</evidence>
<reference evidence="1 2" key="1">
    <citation type="submission" date="2024-07" db="EMBL/GenBank/DDBJ databases">
        <title>Section-level genome sequencing and comparative genomics of Aspergillus sections Usti and Cavernicolus.</title>
        <authorList>
            <consortium name="Lawrence Berkeley National Laboratory"/>
            <person name="Nybo J.L."/>
            <person name="Vesth T.C."/>
            <person name="Theobald S."/>
            <person name="Frisvad J.C."/>
            <person name="Larsen T.O."/>
            <person name="Kjaerboelling I."/>
            <person name="Rothschild-Mancinelli K."/>
            <person name="Lyhne E.K."/>
            <person name="Kogle M.E."/>
            <person name="Barry K."/>
            <person name="Clum A."/>
            <person name="Na H."/>
            <person name="Ledsgaard L."/>
            <person name="Lin J."/>
            <person name="Lipzen A."/>
            <person name="Kuo A."/>
            <person name="Riley R."/>
            <person name="Mondo S."/>
            <person name="Labutti K."/>
            <person name="Haridas S."/>
            <person name="Pangalinan J."/>
            <person name="Salamov A.A."/>
            <person name="Simmons B.A."/>
            <person name="Magnuson J.K."/>
            <person name="Chen J."/>
            <person name="Drula E."/>
            <person name="Henrissat B."/>
            <person name="Wiebenga A."/>
            <person name="Lubbers R.J."/>
            <person name="Gomes A.C."/>
            <person name="Makela M.R."/>
            <person name="Stajich J."/>
            <person name="Grigoriev I.V."/>
            <person name="Mortensen U.H."/>
            <person name="De Vries R.P."/>
            <person name="Baker S.E."/>
            <person name="Andersen M.R."/>
        </authorList>
    </citation>
    <scope>NUCLEOTIDE SEQUENCE [LARGE SCALE GENOMIC DNA]</scope>
    <source>
        <strain evidence="1 2">CBS 588.65</strain>
    </source>
</reference>
<name>A0ABR4H2W2_9EURO</name>
<organism evidence="1 2">
    <name type="scientific">Aspergillus granulosus</name>
    <dbReference type="NCBI Taxonomy" id="176169"/>
    <lineage>
        <taxon>Eukaryota</taxon>
        <taxon>Fungi</taxon>
        <taxon>Dikarya</taxon>
        <taxon>Ascomycota</taxon>
        <taxon>Pezizomycotina</taxon>
        <taxon>Eurotiomycetes</taxon>
        <taxon>Eurotiomycetidae</taxon>
        <taxon>Eurotiales</taxon>
        <taxon>Aspergillaceae</taxon>
        <taxon>Aspergillus</taxon>
        <taxon>Aspergillus subgen. Nidulantes</taxon>
    </lineage>
</organism>
<proteinExistence type="predicted"/>
<accession>A0ABR4H2W2</accession>
<gene>
    <name evidence="1" type="ORF">BJX63DRAFT_341964</name>
</gene>
<comment type="caution">
    <text evidence="1">The sequence shown here is derived from an EMBL/GenBank/DDBJ whole genome shotgun (WGS) entry which is preliminary data.</text>
</comment>